<feature type="compositionally biased region" description="Basic and acidic residues" evidence="2">
    <location>
        <begin position="596"/>
        <end position="606"/>
    </location>
</feature>
<feature type="compositionally biased region" description="Basic and acidic residues" evidence="2">
    <location>
        <begin position="577"/>
        <end position="589"/>
    </location>
</feature>
<dbReference type="AlphaFoldDB" id="A0A1E3K2P1"/>
<feature type="compositionally biased region" description="Acidic residues" evidence="2">
    <location>
        <begin position="44"/>
        <end position="64"/>
    </location>
</feature>
<feature type="region of interest" description="Disordered" evidence="2">
    <location>
        <begin position="226"/>
        <end position="292"/>
    </location>
</feature>
<reference evidence="4 5" key="1">
    <citation type="submission" date="2016-06" db="EMBL/GenBank/DDBJ databases">
        <title>Evolution of pathogenesis and genome organization in the Tremellales.</title>
        <authorList>
            <person name="Cuomo C."/>
            <person name="Litvintseva A."/>
            <person name="Heitman J."/>
            <person name="Chen Y."/>
            <person name="Sun S."/>
            <person name="Springer D."/>
            <person name="Dromer F."/>
            <person name="Young S."/>
            <person name="Zeng Q."/>
            <person name="Chapman S."/>
            <person name="Gujja S."/>
            <person name="Saif S."/>
            <person name="Birren B."/>
        </authorList>
    </citation>
    <scope>NUCLEOTIDE SEQUENCE [LARGE SCALE GENOMIC DNA]</scope>
    <source>
        <strain evidence="4 5">CBS 7118</strain>
    </source>
</reference>
<organism evidence="4 5">
    <name type="scientific">Cryptococcus wingfieldii CBS 7118</name>
    <dbReference type="NCBI Taxonomy" id="1295528"/>
    <lineage>
        <taxon>Eukaryota</taxon>
        <taxon>Fungi</taxon>
        <taxon>Dikarya</taxon>
        <taxon>Basidiomycota</taxon>
        <taxon>Agaricomycotina</taxon>
        <taxon>Tremellomycetes</taxon>
        <taxon>Tremellales</taxon>
        <taxon>Cryptococcaceae</taxon>
        <taxon>Cryptococcus</taxon>
    </lineage>
</organism>
<dbReference type="EMBL" id="AWGH01000002">
    <property type="protein sequence ID" value="ODO07281.1"/>
    <property type="molecule type" value="Genomic_DNA"/>
</dbReference>
<dbReference type="GO" id="GO:0006355">
    <property type="term" value="P:regulation of DNA-templated transcription"/>
    <property type="evidence" value="ECO:0007669"/>
    <property type="project" value="InterPro"/>
</dbReference>
<evidence type="ECO:0000313" key="5">
    <source>
        <dbReference type="Proteomes" id="UP000094819"/>
    </source>
</evidence>
<feature type="compositionally biased region" description="Pro residues" evidence="2">
    <location>
        <begin position="1069"/>
        <end position="1078"/>
    </location>
</feature>
<evidence type="ECO:0000259" key="3">
    <source>
        <dbReference type="PROSITE" id="PS50114"/>
    </source>
</evidence>
<dbReference type="InterPro" id="IPR000679">
    <property type="entry name" value="Znf_GATA"/>
</dbReference>
<accession>A0A1E3K2P1</accession>
<feature type="compositionally biased region" description="Pro residues" evidence="2">
    <location>
        <begin position="649"/>
        <end position="667"/>
    </location>
</feature>
<keyword evidence="1" id="KW-0862">Zinc</keyword>
<dbReference type="GO" id="GO:0043565">
    <property type="term" value="F:sequence-specific DNA binding"/>
    <property type="evidence" value="ECO:0007669"/>
    <property type="project" value="InterPro"/>
</dbReference>
<feature type="region of interest" description="Disordered" evidence="2">
    <location>
        <begin position="920"/>
        <end position="944"/>
    </location>
</feature>
<feature type="domain" description="GATA-type" evidence="3">
    <location>
        <begin position="942"/>
        <end position="974"/>
    </location>
</feature>
<dbReference type="PROSITE" id="PS50114">
    <property type="entry name" value="GATA_ZN_FINGER_2"/>
    <property type="match status" value="1"/>
</dbReference>
<dbReference type="RefSeq" id="XP_019034758.1">
    <property type="nucleotide sequence ID" value="XM_019173032.1"/>
</dbReference>
<dbReference type="Gene3D" id="3.30.50.10">
    <property type="entry name" value="Erythroid Transcription Factor GATA-1, subunit A"/>
    <property type="match status" value="1"/>
</dbReference>
<sequence>MSSIRALLRTSGYNPVALPTLDCPQKVGEDGLEPQDADQLEKDEQADDEGVEGDGQNVDEDVQMEDVSVKQKPSLNLQKEAGPLLDVAESMVLPYSLTQTRHHHLTSLLPLAFTHPPIPSHNKPRAKPLPKGVFMFPTPLPLVHPLPTREYYGPKESGIIGNLSPSATPPPTPTPVPPPAKRKGMAEVIEPPAHEIECIARVNVSFGPMSFPNTELWIGRFVEPRAARTKKERAKPGEKKERERKRKEETDRARLAGRTNIPPRPTVGRPPGPSNYHARPPPRPPAAAPRTSASPALIQLVNQAASRHPWLSSLIYKAAGSTANQEELERLGRAVARLSKGEPVDDLAPPGEASPHAAGASKPTSAATPAASSSSAKPSGTDASKPSTSTTEKGKEKEKEEEKEKETPTTEKGKEKEKPKTKDDDSDSEVDMKGPKMVGGGPLPTQAPSTAPKATPASAPPPKTTPAPAPTAAPSVARPPAHSVVRPPPAAQVPRPPGNIPSSSSNAPTVQILSSVTSVPPKPYVQPPPPFLLLAFKEHPTDKFVIPLGTKSFISRVGGDWVTSKPPPGLPQVAASEPKEKVHARKTEAEALQAEAQKKMEAERVPAVEIPYKKRGGPRAAAAKPATPVTPAVVLPPPAEPITTESAPIEPPQPPRPLAPLPSQKPPPGTVLISTIVPADQWEKVKWPELAAGVPWCDEWGKDVAVKKEAEGSEPSAPTPPKKPQLLNLATVDFLPAEGNLRAATIRLGEVDDNLWRRLKSIIEQVEREEMAQLVANGVIPRPPSPAAGQPTLHPSSIATVRAAYKTHKTSIFSSLTPRTRAPRKFLRMRLPSPPPALVDASVDRMAPRSYPISTKPLYHADETDGDQQRVSIIRLTPEIDLGDGLGRKGKKKKAETQVEFEMPVSLEALDERVEAGAKKALGKRGRASGGEGARKEKQKRGVEGGVCEGCAREGIKVWRRGPTGKGTLCNTCGDLFTEGKLKDADLKAPGAMKDILAASAKKGRGRGKEVAEPSGDTTAPVDGVPGPSSSDAPASAAPPATSALPTEAPNSGVATPATVDGEKAVPPASAPVPPAPSEPAANVGKEGPDVSMSEITPVAAVGGSKEPAKVNQPDQKAEVIGTPTSAAPSQVDASTIKPSSTGDGE</sequence>
<keyword evidence="1" id="KW-0863">Zinc-finger</keyword>
<feature type="compositionally biased region" description="Low complexity" evidence="2">
    <location>
        <begin position="1026"/>
        <end position="1050"/>
    </location>
</feature>
<feature type="compositionally biased region" description="Low complexity" evidence="2">
    <location>
        <begin position="444"/>
        <end position="457"/>
    </location>
</feature>
<proteinExistence type="predicted"/>
<feature type="compositionally biased region" description="Pro residues" evidence="2">
    <location>
        <begin position="167"/>
        <end position="179"/>
    </location>
</feature>
<feature type="compositionally biased region" description="Low complexity" evidence="2">
    <location>
        <begin position="618"/>
        <end position="633"/>
    </location>
</feature>
<dbReference type="GO" id="GO:0008270">
    <property type="term" value="F:zinc ion binding"/>
    <property type="evidence" value="ECO:0007669"/>
    <property type="project" value="UniProtKB-KW"/>
</dbReference>
<keyword evidence="1" id="KW-0479">Metal-binding</keyword>
<feature type="compositionally biased region" description="Polar residues" evidence="2">
    <location>
        <begin position="1123"/>
        <end position="1146"/>
    </location>
</feature>
<feature type="region of interest" description="Disordered" evidence="2">
    <location>
        <begin position="14"/>
        <end position="70"/>
    </location>
</feature>
<feature type="compositionally biased region" description="Low complexity" evidence="2">
    <location>
        <begin position="357"/>
        <end position="391"/>
    </location>
</feature>
<comment type="caution">
    <text evidence="4">The sequence shown here is derived from an EMBL/GenBank/DDBJ whole genome shotgun (WGS) entry which is preliminary data.</text>
</comment>
<evidence type="ECO:0000256" key="1">
    <source>
        <dbReference type="PROSITE-ProRule" id="PRU00094"/>
    </source>
</evidence>
<dbReference type="GeneID" id="30190073"/>
<evidence type="ECO:0000313" key="4">
    <source>
        <dbReference type="EMBL" id="ODO07281.1"/>
    </source>
</evidence>
<feature type="compositionally biased region" description="Pro residues" evidence="2">
    <location>
        <begin position="262"/>
        <end position="287"/>
    </location>
</feature>
<feature type="compositionally biased region" description="Basic and acidic residues" evidence="2">
    <location>
        <begin position="933"/>
        <end position="943"/>
    </location>
</feature>
<feature type="region of interest" description="Disordered" evidence="2">
    <location>
        <begin position="162"/>
        <end position="184"/>
    </location>
</feature>
<feature type="compositionally biased region" description="Pro residues" evidence="2">
    <location>
        <begin position="486"/>
        <end position="499"/>
    </location>
</feature>
<dbReference type="InterPro" id="IPR013088">
    <property type="entry name" value="Znf_NHR/GATA"/>
</dbReference>
<evidence type="ECO:0000256" key="2">
    <source>
        <dbReference type="SAM" id="MobiDB-lite"/>
    </source>
</evidence>
<feature type="compositionally biased region" description="Low complexity" evidence="2">
    <location>
        <begin position="472"/>
        <end position="485"/>
    </location>
</feature>
<feature type="compositionally biased region" description="Pro residues" evidence="2">
    <location>
        <begin position="458"/>
        <end position="471"/>
    </location>
</feature>
<dbReference type="OrthoDB" id="2162994at2759"/>
<keyword evidence="5" id="KW-1185">Reference proteome</keyword>
<feature type="compositionally biased region" description="Basic and acidic residues" evidence="2">
    <location>
        <begin position="234"/>
        <end position="254"/>
    </location>
</feature>
<gene>
    <name evidence="4" type="ORF">L198_00860</name>
</gene>
<name>A0A1E3K2P1_9TREE</name>
<feature type="compositionally biased region" description="Basic and acidic residues" evidence="2">
    <location>
        <begin position="392"/>
        <end position="423"/>
    </location>
</feature>
<dbReference type="Proteomes" id="UP000094819">
    <property type="component" value="Unassembled WGS sequence"/>
</dbReference>
<feature type="region of interest" description="Disordered" evidence="2">
    <location>
        <begin position="999"/>
        <end position="1146"/>
    </location>
</feature>
<dbReference type="SUPFAM" id="SSF57716">
    <property type="entry name" value="Glucocorticoid receptor-like (DNA-binding domain)"/>
    <property type="match status" value="1"/>
</dbReference>
<feature type="region of interest" description="Disordered" evidence="2">
    <location>
        <begin position="563"/>
        <end position="667"/>
    </location>
</feature>
<protein>
    <recommendedName>
        <fullName evidence="3">GATA-type domain-containing protein</fullName>
    </recommendedName>
</protein>
<feature type="region of interest" description="Disordered" evidence="2">
    <location>
        <begin position="340"/>
        <end position="508"/>
    </location>
</feature>